<dbReference type="PANTHER" id="PTHR30027">
    <property type="entry name" value="RIBOSOMAL RNA SMALL SUBUNIT METHYLTRANSFERASE E"/>
    <property type="match status" value="1"/>
</dbReference>
<dbReference type="GO" id="GO:0070042">
    <property type="term" value="F:rRNA (uridine-N3-)-methyltransferase activity"/>
    <property type="evidence" value="ECO:0007669"/>
    <property type="project" value="TreeGrafter"/>
</dbReference>
<evidence type="ECO:0000256" key="7">
    <source>
        <dbReference type="ARBA" id="ARBA00022603"/>
    </source>
</evidence>
<dbReference type="Gene3D" id="2.40.240.20">
    <property type="entry name" value="Hypothetical PUA domain-like, domain 1"/>
    <property type="match status" value="1"/>
</dbReference>
<dbReference type="InterPro" id="IPR015947">
    <property type="entry name" value="PUA-like_sf"/>
</dbReference>
<dbReference type="GO" id="GO:0005737">
    <property type="term" value="C:cytoplasm"/>
    <property type="evidence" value="ECO:0007669"/>
    <property type="project" value="UniProtKB-SubCell"/>
</dbReference>
<keyword evidence="16" id="KW-1185">Reference proteome</keyword>
<evidence type="ECO:0000256" key="3">
    <source>
        <dbReference type="ARBA" id="ARBA00012328"/>
    </source>
</evidence>
<comment type="function">
    <text evidence="10 12">Specifically methylates the N3 position of the uracil ring of uridine 1498 (m3U1498) in 16S rRNA. Acts on the fully assembled 30S ribosomal subunit.</text>
</comment>
<comment type="similarity">
    <text evidence="2 12">Belongs to the RNA methyltransferase RsmE family.</text>
</comment>
<proteinExistence type="inferred from homology"/>
<evidence type="ECO:0000256" key="5">
    <source>
        <dbReference type="ARBA" id="ARBA00022490"/>
    </source>
</evidence>
<dbReference type="Proteomes" id="UP000005178">
    <property type="component" value="Unassembled WGS sequence"/>
</dbReference>
<evidence type="ECO:0000256" key="8">
    <source>
        <dbReference type="ARBA" id="ARBA00022679"/>
    </source>
</evidence>
<accession>B1C6U1</accession>
<dbReference type="Gene3D" id="3.40.1280.10">
    <property type="match status" value="1"/>
</dbReference>
<dbReference type="InterPro" id="IPR029026">
    <property type="entry name" value="tRNA_m1G_MTases_N"/>
</dbReference>
<evidence type="ECO:0000256" key="9">
    <source>
        <dbReference type="ARBA" id="ARBA00022691"/>
    </source>
</evidence>
<dbReference type="InterPro" id="IPR006700">
    <property type="entry name" value="RsmE"/>
</dbReference>
<name>B1C6U1_9FIRM</name>
<dbReference type="STRING" id="445971.ANASTE_00438"/>
<evidence type="ECO:0000256" key="4">
    <source>
        <dbReference type="ARBA" id="ARBA00013673"/>
    </source>
</evidence>
<sequence length="249" mass="28804">MIYILFKEIKMPRFFCINKENDRFYLDKEDSKHIIKSLRMKEGDNITICDKNGYDYECELIIDSENVQGKIISKKENDTEPNVKITLYQALPKSDKFETIVQKTVELGIYEIVPIMTNRCISRPDKKSMKKKIERYNKIAFEAAKQSGRGIIPRVRDMITFKEAIKEIKDFDMKILFYENGGENLKDFKYENLNDIAFIVGSEGGFDALEAKYAKENEVTLMGLGKRILRCETAPIAALSALMLLTDNM</sequence>
<dbReference type="NCBIfam" id="TIGR00046">
    <property type="entry name" value="RsmE family RNA methyltransferase"/>
    <property type="match status" value="1"/>
</dbReference>
<comment type="caution">
    <text evidence="15">The sequence shown here is derived from an EMBL/GenBank/DDBJ whole genome shotgun (WGS) entry which is preliminary data.</text>
</comment>
<dbReference type="Pfam" id="PF04452">
    <property type="entry name" value="Methyltrans_RNA"/>
    <property type="match status" value="1"/>
</dbReference>
<feature type="domain" description="Ribosomal RNA small subunit methyltransferase E methyltransferase" evidence="13">
    <location>
        <begin position="80"/>
        <end position="243"/>
    </location>
</feature>
<evidence type="ECO:0000313" key="16">
    <source>
        <dbReference type="Proteomes" id="UP000005178"/>
    </source>
</evidence>
<keyword evidence="6 12" id="KW-0698">rRNA processing</keyword>
<dbReference type="GO" id="GO:0070475">
    <property type="term" value="P:rRNA base methylation"/>
    <property type="evidence" value="ECO:0007669"/>
    <property type="project" value="TreeGrafter"/>
</dbReference>
<dbReference type="HOGENOM" id="CLU_067442_3_0_9"/>
<keyword evidence="8 12" id="KW-0808">Transferase</keyword>
<evidence type="ECO:0000256" key="2">
    <source>
        <dbReference type="ARBA" id="ARBA00005528"/>
    </source>
</evidence>
<protein>
    <recommendedName>
        <fullName evidence="4 12">Ribosomal RNA small subunit methyltransferase E</fullName>
        <ecNumber evidence="3 12">2.1.1.193</ecNumber>
    </recommendedName>
</protein>
<comment type="catalytic activity">
    <reaction evidence="11 12">
        <text>uridine(1498) in 16S rRNA + S-adenosyl-L-methionine = N(3)-methyluridine(1498) in 16S rRNA + S-adenosyl-L-homocysteine + H(+)</text>
        <dbReference type="Rhea" id="RHEA:42920"/>
        <dbReference type="Rhea" id="RHEA-COMP:10283"/>
        <dbReference type="Rhea" id="RHEA-COMP:10284"/>
        <dbReference type="ChEBI" id="CHEBI:15378"/>
        <dbReference type="ChEBI" id="CHEBI:57856"/>
        <dbReference type="ChEBI" id="CHEBI:59789"/>
        <dbReference type="ChEBI" id="CHEBI:65315"/>
        <dbReference type="ChEBI" id="CHEBI:74502"/>
        <dbReference type="EC" id="2.1.1.193"/>
    </reaction>
</comment>
<keyword evidence="7 12" id="KW-0489">Methyltransferase</keyword>
<evidence type="ECO:0000256" key="6">
    <source>
        <dbReference type="ARBA" id="ARBA00022552"/>
    </source>
</evidence>
<reference evidence="15" key="2">
    <citation type="submission" date="2013-08" db="EMBL/GenBank/DDBJ databases">
        <title>Draft genome sequence of Anaerofustis stercorihominis (DSM 17244).</title>
        <authorList>
            <person name="Sudarsanam P."/>
            <person name="Ley R."/>
            <person name="Guruge J."/>
            <person name="Turnbaugh P.J."/>
            <person name="Mahowald M."/>
            <person name="Liep D."/>
            <person name="Gordon J."/>
        </authorList>
    </citation>
    <scope>NUCLEOTIDE SEQUENCE</scope>
    <source>
        <strain evidence="15">DSM 17244</strain>
    </source>
</reference>
<dbReference type="eggNOG" id="COG1385">
    <property type="taxonomic scope" value="Bacteria"/>
</dbReference>
<evidence type="ECO:0000256" key="10">
    <source>
        <dbReference type="ARBA" id="ARBA00025699"/>
    </source>
</evidence>
<dbReference type="NCBIfam" id="NF008692">
    <property type="entry name" value="PRK11713.1-5"/>
    <property type="match status" value="1"/>
</dbReference>
<evidence type="ECO:0000259" key="13">
    <source>
        <dbReference type="Pfam" id="PF04452"/>
    </source>
</evidence>
<dbReference type="AlphaFoldDB" id="B1C6U1"/>
<dbReference type="PIRSF" id="PIRSF015601">
    <property type="entry name" value="MTase_slr0722"/>
    <property type="match status" value="1"/>
</dbReference>
<dbReference type="SUPFAM" id="SSF75217">
    <property type="entry name" value="alpha/beta knot"/>
    <property type="match status" value="1"/>
</dbReference>
<evidence type="ECO:0000256" key="12">
    <source>
        <dbReference type="PIRNR" id="PIRNR015601"/>
    </source>
</evidence>
<dbReference type="SUPFAM" id="SSF88697">
    <property type="entry name" value="PUA domain-like"/>
    <property type="match status" value="1"/>
</dbReference>
<evidence type="ECO:0000256" key="1">
    <source>
        <dbReference type="ARBA" id="ARBA00004496"/>
    </source>
</evidence>
<evidence type="ECO:0000313" key="15">
    <source>
        <dbReference type="EMBL" id="EDS72728.1"/>
    </source>
</evidence>
<dbReference type="EMBL" id="ABIL02000005">
    <property type="protein sequence ID" value="EDS72728.1"/>
    <property type="molecule type" value="Genomic_DNA"/>
</dbReference>
<dbReference type="CDD" id="cd18084">
    <property type="entry name" value="RsmE-like"/>
    <property type="match status" value="1"/>
</dbReference>
<dbReference type="InterPro" id="IPR029028">
    <property type="entry name" value="Alpha/beta_knot_MTases"/>
</dbReference>
<gene>
    <name evidence="15" type="ORF">ANASTE_00438</name>
</gene>
<keyword evidence="5 12" id="KW-0963">Cytoplasm</keyword>
<keyword evidence="9 12" id="KW-0949">S-adenosyl-L-methionine</keyword>
<evidence type="ECO:0000256" key="11">
    <source>
        <dbReference type="ARBA" id="ARBA00047944"/>
    </source>
</evidence>
<dbReference type="InterPro" id="IPR046887">
    <property type="entry name" value="RsmE_PUA-like"/>
</dbReference>
<comment type="subcellular location">
    <subcellularLocation>
        <location evidence="1 12">Cytoplasm</location>
    </subcellularLocation>
</comment>
<feature type="domain" description="Ribosomal RNA small subunit methyltransferase E PUA-like" evidence="14">
    <location>
        <begin position="26"/>
        <end position="71"/>
    </location>
</feature>
<evidence type="ECO:0000259" key="14">
    <source>
        <dbReference type="Pfam" id="PF20260"/>
    </source>
</evidence>
<organism evidence="15 16">
    <name type="scientific">Anaerofustis stercorihominis DSM 17244</name>
    <dbReference type="NCBI Taxonomy" id="445971"/>
    <lineage>
        <taxon>Bacteria</taxon>
        <taxon>Bacillati</taxon>
        <taxon>Bacillota</taxon>
        <taxon>Clostridia</taxon>
        <taxon>Eubacteriales</taxon>
        <taxon>Eubacteriaceae</taxon>
        <taxon>Anaerofustis</taxon>
    </lineage>
</organism>
<dbReference type="EC" id="2.1.1.193" evidence="3 12"/>
<reference evidence="15" key="1">
    <citation type="submission" date="2008-01" db="EMBL/GenBank/DDBJ databases">
        <authorList>
            <person name="Fulton L."/>
            <person name="Clifton S."/>
            <person name="Fulton B."/>
            <person name="Xu J."/>
            <person name="Minx P."/>
            <person name="Pepin K.H."/>
            <person name="Johnson M."/>
            <person name="Thiruvilangam P."/>
            <person name="Bhonagiri V."/>
            <person name="Nash W.E."/>
            <person name="Mardis E.R."/>
            <person name="Wilson R.K."/>
        </authorList>
    </citation>
    <scope>NUCLEOTIDE SEQUENCE [LARGE SCALE GENOMIC DNA]</scope>
    <source>
        <strain evidence="15">DSM 17244</strain>
    </source>
</reference>
<dbReference type="PANTHER" id="PTHR30027:SF3">
    <property type="entry name" value="16S RRNA (URACIL(1498)-N(3))-METHYLTRANSFERASE"/>
    <property type="match status" value="1"/>
</dbReference>
<dbReference type="Pfam" id="PF20260">
    <property type="entry name" value="PUA_4"/>
    <property type="match status" value="1"/>
</dbReference>
<dbReference type="InterPro" id="IPR046886">
    <property type="entry name" value="RsmE_MTase_dom"/>
</dbReference>